<dbReference type="EMBL" id="UGDD01000002">
    <property type="protein sequence ID" value="STJ54250.1"/>
    <property type="molecule type" value="Genomic_DNA"/>
</dbReference>
<evidence type="ECO:0000256" key="2">
    <source>
        <dbReference type="ARBA" id="ARBA00022448"/>
    </source>
</evidence>
<keyword evidence="3" id="KW-1003">Cell membrane</keyword>
<feature type="transmembrane region" description="Helical" evidence="7">
    <location>
        <begin position="132"/>
        <end position="152"/>
    </location>
</feature>
<feature type="transmembrane region" description="Helical" evidence="7">
    <location>
        <begin position="41"/>
        <end position="58"/>
    </location>
</feature>
<evidence type="ECO:0000256" key="7">
    <source>
        <dbReference type="SAM" id="Phobius"/>
    </source>
</evidence>
<keyword evidence="5 7" id="KW-1133">Transmembrane helix</keyword>
<evidence type="ECO:0000256" key="6">
    <source>
        <dbReference type="ARBA" id="ARBA00023136"/>
    </source>
</evidence>
<comment type="subcellular location">
    <subcellularLocation>
        <location evidence="1">Cell membrane</location>
        <topology evidence="1">Multi-pass membrane protein</topology>
    </subcellularLocation>
</comment>
<dbReference type="SUPFAM" id="SSF103473">
    <property type="entry name" value="MFS general substrate transporter"/>
    <property type="match status" value="1"/>
</dbReference>
<feature type="transmembrane region" description="Helical" evidence="7">
    <location>
        <begin position="98"/>
        <end position="120"/>
    </location>
</feature>
<evidence type="ECO:0000256" key="1">
    <source>
        <dbReference type="ARBA" id="ARBA00004651"/>
    </source>
</evidence>
<gene>
    <name evidence="8" type="primary">yegT_2</name>
    <name evidence="8" type="ORF">NCTC9045_02125</name>
</gene>
<dbReference type="FunFam" id="1.20.1250.20:FF:000076">
    <property type="entry name" value="Nucleoside transporter YegT"/>
    <property type="match status" value="1"/>
</dbReference>
<evidence type="ECO:0000256" key="4">
    <source>
        <dbReference type="ARBA" id="ARBA00022692"/>
    </source>
</evidence>
<feature type="transmembrane region" description="Helical" evidence="7">
    <location>
        <begin position="211"/>
        <end position="232"/>
    </location>
</feature>
<dbReference type="GO" id="GO:0015212">
    <property type="term" value="F:cytidine transmembrane transporter activity"/>
    <property type="evidence" value="ECO:0007669"/>
    <property type="project" value="TreeGrafter"/>
</dbReference>
<dbReference type="GO" id="GO:0015213">
    <property type="term" value="F:uridine transmembrane transporter activity"/>
    <property type="evidence" value="ECO:0007669"/>
    <property type="project" value="TreeGrafter"/>
</dbReference>
<proteinExistence type="predicted"/>
<keyword evidence="4 7" id="KW-0812">Transmembrane</keyword>
<dbReference type="InterPro" id="IPR036259">
    <property type="entry name" value="MFS_trans_sf"/>
</dbReference>
<dbReference type="Pfam" id="PF03825">
    <property type="entry name" value="Nuc_H_symport"/>
    <property type="match status" value="1"/>
</dbReference>
<evidence type="ECO:0000313" key="9">
    <source>
        <dbReference type="Proteomes" id="UP000254503"/>
    </source>
</evidence>
<dbReference type="PANTHER" id="PTHR23522:SF4">
    <property type="entry name" value="NUCLEOSIDE PERMEASE NUPG-RELATED"/>
    <property type="match status" value="1"/>
</dbReference>
<feature type="transmembrane region" description="Helical" evidence="7">
    <location>
        <begin position="7"/>
        <end position="29"/>
    </location>
</feature>
<evidence type="ECO:0000256" key="5">
    <source>
        <dbReference type="ARBA" id="ARBA00022989"/>
    </source>
</evidence>
<keyword evidence="6 7" id="KW-0472">Membrane</keyword>
<keyword evidence="2" id="KW-0813">Transport</keyword>
<name>A0A376WZ68_ECOLX</name>
<protein>
    <submittedName>
        <fullName evidence="8">Major facilitator superfamily protein</fullName>
    </submittedName>
</protein>
<organism evidence="8 9">
    <name type="scientific">Escherichia coli</name>
    <dbReference type="NCBI Taxonomy" id="562"/>
    <lineage>
        <taxon>Bacteria</taxon>
        <taxon>Pseudomonadati</taxon>
        <taxon>Pseudomonadota</taxon>
        <taxon>Gammaproteobacteria</taxon>
        <taxon>Enterobacterales</taxon>
        <taxon>Enterobacteriaceae</taxon>
        <taxon>Escherichia</taxon>
    </lineage>
</organism>
<dbReference type="GO" id="GO:0005886">
    <property type="term" value="C:plasma membrane"/>
    <property type="evidence" value="ECO:0007669"/>
    <property type="project" value="UniProtKB-SubCell"/>
</dbReference>
<dbReference type="Proteomes" id="UP000254503">
    <property type="component" value="Unassembled WGS sequence"/>
</dbReference>
<feature type="transmembrane region" description="Helical" evidence="7">
    <location>
        <begin position="244"/>
        <end position="265"/>
    </location>
</feature>
<dbReference type="AlphaFoldDB" id="A0A376WZ68"/>
<dbReference type="InterPro" id="IPR004740">
    <property type="entry name" value="Nuc_H_symport"/>
</dbReference>
<reference evidence="8 9" key="1">
    <citation type="submission" date="2018-06" db="EMBL/GenBank/DDBJ databases">
        <authorList>
            <consortium name="Pathogen Informatics"/>
            <person name="Doyle S."/>
        </authorList>
    </citation>
    <scope>NUCLEOTIDE SEQUENCE [LARGE SCALE GENOMIC DNA]</scope>
    <source>
        <strain evidence="8 9">NCTC9045</strain>
    </source>
</reference>
<dbReference type="Gene3D" id="1.20.1250.20">
    <property type="entry name" value="MFS general substrate transporter like domains"/>
    <property type="match status" value="1"/>
</dbReference>
<sequence length="266" mass="29486">MKTTAKLSFMMFVEWFIWGAWFVPLWLWLSKSGFSAGEIGWSYACTAIAAILSPILVGSITDRFFSAQKVLAVLMFAGALLMYFAAQQTTFAGFFPLLLAYSLTYMPTIALTNSIAFANVPDVERDFPRIRVMGTIGWIASGLACGFLPQILGYADISPTNIPLLITAGSSALLGVFAFFLPDTPPKSTGKMDIKVMLGLDALILLRDKNFLVFFFCSFLFAMPLAFYYIFANGYLTEVGMKNATGWMTLGQFSEIFFMLALPFFH</sequence>
<feature type="transmembrane region" description="Helical" evidence="7">
    <location>
        <begin position="164"/>
        <end position="182"/>
    </location>
</feature>
<accession>A0A376WZ68</accession>
<feature type="transmembrane region" description="Helical" evidence="7">
    <location>
        <begin position="70"/>
        <end position="86"/>
    </location>
</feature>
<evidence type="ECO:0000313" key="8">
    <source>
        <dbReference type="EMBL" id="STJ54250.1"/>
    </source>
</evidence>
<evidence type="ECO:0000256" key="3">
    <source>
        <dbReference type="ARBA" id="ARBA00022475"/>
    </source>
</evidence>
<dbReference type="PANTHER" id="PTHR23522">
    <property type="entry name" value="BLL5896 PROTEIN"/>
    <property type="match status" value="1"/>
</dbReference>